<proteinExistence type="predicted"/>
<sequence length="354" mass="37116">MRALQAQGMTLIVSSHILSELDEYCTHILSCAAAAWKATRPCTAASRHLPPSGMPRWRCTRWSWHRPRAPRPGRWHGSCIWSFPTPLCRRPMTRAWCICSCGCPPCRASAPICWHAWLAPACPWPAWRLCASACRTATHAACRPQPPSPLRSSHDAQPRIPAPALAQLAARPTGLEPAAHRLAAGHANGPGPVRRPPACPAGRRPDRHVDRRGRPGQRAGRARPQRRGAPAHLGLAAPVGPDALANGLGQAAGRPAAGLAVHAVVRAGRAGHLGGPAGRAGLGRARRASGRAVGPGPAGLEHALRAHGLGAEGAARAPHPLRAGAAAVRDGAARPHPGPVDRAVGPRRRPPCAV</sequence>
<feature type="compositionally biased region" description="Basic residues" evidence="1">
    <location>
        <begin position="214"/>
        <end position="226"/>
    </location>
</feature>
<gene>
    <name evidence="2" type="ORF">RCOM_1977400</name>
</gene>
<reference evidence="3" key="1">
    <citation type="journal article" date="2010" name="Nat. Biotechnol.">
        <title>Draft genome sequence of the oilseed species Ricinus communis.</title>
        <authorList>
            <person name="Chan A.P."/>
            <person name="Crabtree J."/>
            <person name="Zhao Q."/>
            <person name="Lorenzi H."/>
            <person name="Orvis J."/>
            <person name="Puiu D."/>
            <person name="Melake-Berhan A."/>
            <person name="Jones K.M."/>
            <person name="Redman J."/>
            <person name="Chen G."/>
            <person name="Cahoon E.B."/>
            <person name="Gedil M."/>
            <person name="Stanke M."/>
            <person name="Haas B.J."/>
            <person name="Wortman J.R."/>
            <person name="Fraser-Liggett C.M."/>
            <person name="Ravel J."/>
            <person name="Rabinowicz P.D."/>
        </authorList>
    </citation>
    <scope>NUCLEOTIDE SEQUENCE [LARGE SCALE GENOMIC DNA]</scope>
    <source>
        <strain evidence="3">cv. Hale</strain>
    </source>
</reference>
<dbReference type="Proteomes" id="UP000008311">
    <property type="component" value="Unassembled WGS sequence"/>
</dbReference>
<organism evidence="2 3">
    <name type="scientific">Ricinus communis</name>
    <name type="common">Castor bean</name>
    <dbReference type="NCBI Taxonomy" id="3988"/>
    <lineage>
        <taxon>Eukaryota</taxon>
        <taxon>Viridiplantae</taxon>
        <taxon>Streptophyta</taxon>
        <taxon>Embryophyta</taxon>
        <taxon>Tracheophyta</taxon>
        <taxon>Spermatophyta</taxon>
        <taxon>Magnoliopsida</taxon>
        <taxon>eudicotyledons</taxon>
        <taxon>Gunneridae</taxon>
        <taxon>Pentapetalae</taxon>
        <taxon>rosids</taxon>
        <taxon>fabids</taxon>
        <taxon>Malpighiales</taxon>
        <taxon>Euphorbiaceae</taxon>
        <taxon>Acalyphoideae</taxon>
        <taxon>Acalypheae</taxon>
        <taxon>Ricinus</taxon>
    </lineage>
</organism>
<dbReference type="AlphaFoldDB" id="B9TKQ2"/>
<feature type="region of interest" description="Disordered" evidence="1">
    <location>
        <begin position="183"/>
        <end position="233"/>
    </location>
</feature>
<feature type="non-terminal residue" evidence="2">
    <location>
        <position position="354"/>
    </location>
</feature>
<dbReference type="EMBL" id="EQ985576">
    <property type="protein sequence ID" value="EEF23562.1"/>
    <property type="molecule type" value="Genomic_DNA"/>
</dbReference>
<evidence type="ECO:0000313" key="2">
    <source>
        <dbReference type="EMBL" id="EEF23562.1"/>
    </source>
</evidence>
<feature type="compositionally biased region" description="Basic and acidic residues" evidence="1">
    <location>
        <begin position="203"/>
        <end position="213"/>
    </location>
</feature>
<evidence type="ECO:0000256" key="1">
    <source>
        <dbReference type="SAM" id="MobiDB-lite"/>
    </source>
</evidence>
<evidence type="ECO:0000313" key="3">
    <source>
        <dbReference type="Proteomes" id="UP000008311"/>
    </source>
</evidence>
<feature type="compositionally biased region" description="Basic residues" evidence="1">
    <location>
        <begin position="345"/>
        <end position="354"/>
    </location>
</feature>
<accession>B9TKQ2</accession>
<keyword evidence="3" id="KW-1185">Reference proteome</keyword>
<name>B9TKQ2_RICCO</name>
<protein>
    <submittedName>
        <fullName evidence="2">Uncharacterized protein</fullName>
    </submittedName>
</protein>
<feature type="region of interest" description="Disordered" evidence="1">
    <location>
        <begin position="326"/>
        <end position="354"/>
    </location>
</feature>
<dbReference type="InParanoid" id="B9TKQ2"/>
<dbReference type="STRING" id="3988.B9TKQ2"/>